<evidence type="ECO:0000313" key="18">
    <source>
        <dbReference type="Proteomes" id="UP000562929"/>
    </source>
</evidence>
<evidence type="ECO:0000256" key="11">
    <source>
        <dbReference type="ARBA" id="ARBA00023136"/>
    </source>
</evidence>
<comment type="function">
    <text evidence="13">Dol-P-Glc:Glc(2)Man(9)GlcNAc(2)-PP-Dol alpha-1,2-glucosyltransferase that operates in the biosynthetic pathway of dolichol-linked oligosaccharides, the glycan precursors employed in protein asparagine (N)-glycosylation. The assembly of dolichol-linked oligosaccharides begins on the cytosolic side of the endoplasmic reticulum membrane and finishes in its lumen. The sequential addition of sugars to dolichol pyrophosphate produces dolichol-linked oligosaccharides containing fourteen sugars, including two GlcNAcs, nine mannoses and three glucoses. Once assembled, the oligosaccharide is transferred from the lipid to nascent proteins by oligosaccharyltransferases. In the lumen of the endoplasmic reticulum, adds the third and last glucose residue from dolichyl phosphate glucose (Dol-P-Glc) onto the lipid-linked oligosaccharide intermediate Glc(2)Man(9)GlcNAc(2)-PP-Dol to produce Glc(3)Man(9)GlcNAc(2)-PP-Dol.</text>
</comment>
<dbReference type="Pfam" id="PF04922">
    <property type="entry name" value="DIE2_ALG10"/>
    <property type="match status" value="1"/>
</dbReference>
<evidence type="ECO:0000256" key="6">
    <source>
        <dbReference type="ARBA" id="ARBA00022676"/>
    </source>
</evidence>
<feature type="transmembrane region" description="Helical" evidence="16">
    <location>
        <begin position="440"/>
        <end position="464"/>
    </location>
</feature>
<organism evidence="17 18">
    <name type="scientific">Ophiocordyceps camponoti-floridani</name>
    <dbReference type="NCBI Taxonomy" id="2030778"/>
    <lineage>
        <taxon>Eukaryota</taxon>
        <taxon>Fungi</taxon>
        <taxon>Dikarya</taxon>
        <taxon>Ascomycota</taxon>
        <taxon>Pezizomycotina</taxon>
        <taxon>Sordariomycetes</taxon>
        <taxon>Hypocreomycetidae</taxon>
        <taxon>Hypocreales</taxon>
        <taxon>Ophiocordycipitaceae</taxon>
        <taxon>Ophiocordyceps</taxon>
    </lineage>
</organism>
<name>A0A8H4QB66_9HYPO</name>
<evidence type="ECO:0000256" key="1">
    <source>
        <dbReference type="ARBA" id="ARBA00004477"/>
    </source>
</evidence>
<gene>
    <name evidence="17" type="ORF">GQ602_002892</name>
</gene>
<keyword evidence="10 16" id="KW-1133">Transmembrane helix</keyword>
<evidence type="ECO:0000256" key="10">
    <source>
        <dbReference type="ARBA" id="ARBA00022989"/>
    </source>
</evidence>
<dbReference type="EC" id="2.4.1.256" evidence="4"/>
<evidence type="ECO:0000256" key="5">
    <source>
        <dbReference type="ARBA" id="ARBA00018512"/>
    </source>
</evidence>
<evidence type="ECO:0000256" key="2">
    <source>
        <dbReference type="ARBA" id="ARBA00004922"/>
    </source>
</evidence>
<evidence type="ECO:0000313" key="17">
    <source>
        <dbReference type="EMBL" id="KAF4592593.1"/>
    </source>
</evidence>
<dbReference type="PANTHER" id="PTHR12989:SF10">
    <property type="entry name" value="DOL-P-GLC:GLC(2)MAN(9)GLCNAC(2)-PP-DOL ALPHA-1,2-GLUCOSYLTRANSFERASE-RELATED"/>
    <property type="match status" value="1"/>
</dbReference>
<feature type="compositionally biased region" description="Polar residues" evidence="15">
    <location>
        <begin position="496"/>
        <end position="506"/>
    </location>
</feature>
<dbReference type="Proteomes" id="UP000562929">
    <property type="component" value="Unassembled WGS sequence"/>
</dbReference>
<evidence type="ECO:0000256" key="14">
    <source>
        <dbReference type="ARBA" id="ARBA00048064"/>
    </source>
</evidence>
<dbReference type="UniPathway" id="UPA00378"/>
<evidence type="ECO:0000256" key="9">
    <source>
        <dbReference type="ARBA" id="ARBA00022824"/>
    </source>
</evidence>
<dbReference type="PANTHER" id="PTHR12989">
    <property type="entry name" value="ALPHA-1,2-GLUCOSYLTRANSFERASE ALG10"/>
    <property type="match status" value="1"/>
</dbReference>
<keyword evidence="8 16" id="KW-0812">Transmembrane</keyword>
<reference evidence="17 18" key="1">
    <citation type="journal article" date="2020" name="G3 (Bethesda)">
        <title>Genetic Underpinnings of Host Manipulation by Ophiocordyceps as Revealed by Comparative Transcriptomics.</title>
        <authorList>
            <person name="Will I."/>
            <person name="Das B."/>
            <person name="Trinh T."/>
            <person name="Brachmann A."/>
            <person name="Ohm R.A."/>
            <person name="de Bekker C."/>
        </authorList>
    </citation>
    <scope>NUCLEOTIDE SEQUENCE [LARGE SCALE GENOMIC DNA]</scope>
    <source>
        <strain evidence="17 18">EC05</strain>
    </source>
</reference>
<evidence type="ECO:0000256" key="16">
    <source>
        <dbReference type="SAM" id="Phobius"/>
    </source>
</evidence>
<evidence type="ECO:0000256" key="3">
    <source>
        <dbReference type="ARBA" id="ARBA00010600"/>
    </source>
</evidence>
<feature type="region of interest" description="Disordered" evidence="15">
    <location>
        <begin position="474"/>
        <end position="509"/>
    </location>
</feature>
<dbReference type="GO" id="GO:0006488">
    <property type="term" value="P:dolichol-linked oligosaccharide biosynthetic process"/>
    <property type="evidence" value="ECO:0007669"/>
    <property type="project" value="InterPro"/>
</dbReference>
<comment type="pathway">
    <text evidence="2">Protein modification; protein glycosylation.</text>
</comment>
<dbReference type="OrthoDB" id="4769at2759"/>
<sequence length="627" mass="70240">MNYQALGPAIDSPRMDLVPSVAAASACLWLGIVSKAVPEPYMDEVFHIPQAQRYCHGRFTEWDDKITTPPGLYLLSNVLPQTLRAFGLSWNRSCEPNALRAFNVVGLAVLAYLFLVCRRRMEARATSATEQPLTGFAIHSACNVALFPLLFFFSGLYYTDVVSTVVVLAALVNHLDRVARDRSSIQSDLSTIFLGSMALLMRQTNVFWVVVYMGGLEAVQAVKGLKAESQSLSATKDRPQRLLQMIREYSVGYVHDPLLHMSEIDDTPLVAFSLGVAALCNPFRILRQIWPYLTVLGAFVAFVAWNGAVVLGDKSNHVATIHFAQLLYMWPLLAFFSWPLLLPETPKLAAAMREFLMSCFTARQALGATATPEEQSSRRLETSPQAENLRSLLRVTYSLVAVFLCCAIVRYNTIIHPFTLADNRHYMFYAFRYSIGRASWIRYLLVGPYLLSCELVMSAMAGYGNKECQSPGRMIRDLGSKEPNTTEHAKKKRQPGESSQTGSSRHSPLRPCASTALIWLLATALSLVTTPLVEPRYFIVPWVLWRLQVPEWRLCGDDGGVEDGRPAFCCGIAGELFRRQDIRLVIETAWFAVVNLATCYIFIVKPFERRDEAGAVLDGGRLQRFMW</sequence>
<evidence type="ECO:0000256" key="15">
    <source>
        <dbReference type="SAM" id="MobiDB-lite"/>
    </source>
</evidence>
<feature type="transmembrane region" description="Helical" evidence="16">
    <location>
        <begin position="293"/>
        <end position="311"/>
    </location>
</feature>
<comment type="subcellular location">
    <subcellularLocation>
        <location evidence="1">Endoplasmic reticulum membrane</location>
        <topology evidence="1">Multi-pass membrane protein</topology>
    </subcellularLocation>
</comment>
<evidence type="ECO:0000256" key="4">
    <source>
        <dbReference type="ARBA" id="ARBA00011967"/>
    </source>
</evidence>
<feature type="transmembrane region" description="Helical" evidence="16">
    <location>
        <begin position="584"/>
        <end position="603"/>
    </location>
</feature>
<comment type="caution">
    <text evidence="17">The sequence shown here is derived from an EMBL/GenBank/DDBJ whole genome shotgun (WGS) entry which is preliminary data.</text>
</comment>
<comment type="similarity">
    <text evidence="3">Belongs to the ALG10 glucosyltransferase family.</text>
</comment>
<dbReference type="InterPro" id="IPR016900">
    <property type="entry name" value="Alg10"/>
</dbReference>
<proteinExistence type="inferred from homology"/>
<keyword evidence="6" id="KW-0328">Glycosyltransferase</keyword>
<keyword evidence="9" id="KW-0256">Endoplasmic reticulum</keyword>
<accession>A0A8H4QB66</accession>
<feature type="compositionally biased region" description="Basic and acidic residues" evidence="15">
    <location>
        <begin position="474"/>
        <end position="488"/>
    </location>
</feature>
<evidence type="ECO:0000256" key="13">
    <source>
        <dbReference type="ARBA" id="ARBA00044727"/>
    </source>
</evidence>
<dbReference type="AlphaFoldDB" id="A0A8H4QB66"/>
<protein>
    <recommendedName>
        <fullName evidence="5">Dol-P-Glc:Glc(2)Man(9)GlcNAc(2)-PP-Dol alpha-1,2-glucosyltransferase</fullName>
        <ecNumber evidence="4">2.4.1.256</ecNumber>
    </recommendedName>
    <alternativeName>
        <fullName evidence="12">Asparagine-linked glycosylation protein 10</fullName>
    </alternativeName>
</protein>
<dbReference type="GO" id="GO:0106073">
    <property type="term" value="F:dolichyl pyrophosphate Glc2Man9GlcNAc2 alpha-1,2-glucosyltransferase activity"/>
    <property type="evidence" value="ECO:0007669"/>
    <property type="project" value="UniProtKB-EC"/>
</dbReference>
<keyword evidence="11 16" id="KW-0472">Membrane</keyword>
<keyword evidence="7 17" id="KW-0808">Transferase</keyword>
<dbReference type="EMBL" id="JAACLJ010000002">
    <property type="protein sequence ID" value="KAF4592593.1"/>
    <property type="molecule type" value="Genomic_DNA"/>
</dbReference>
<evidence type="ECO:0000256" key="7">
    <source>
        <dbReference type="ARBA" id="ARBA00022679"/>
    </source>
</evidence>
<keyword evidence="18" id="KW-1185">Reference proteome</keyword>
<comment type="catalytic activity">
    <reaction evidence="14">
        <text>an alpha-D-Glc-(1-&gt;3)-alpha-D-Glc-(1-&gt;3)-alpha-D-Man-(1-&gt;2)-alpha-D-Man-(1-&gt;2)-alpha-D-Man-(1-&gt;3)-[alpha-D-Man-(1-&gt;2)-alpha-D-Man-(1-&gt;3)-[alpha-D-Man-(1-&gt;2)-alpha-D-Man-(1-&gt;6)]-alpha-D-Man-(1-&gt;6)]-beta-D-Man-(1-&gt;4)-beta-D-GlcNAc-(1-&gt;4)-alpha-D-GlcNAc-diphospho-di-trans,poly-cis-dolichol + a di-trans,poly-cis-dolichyl beta-D-glucosyl phosphate = a alpha-D-Glc-(1-&gt;2)-alpha-D-Glc-(1-&gt;3)-alpha-D-Glc-(1-&gt;3)-alpha-D-Man-(1-&gt;2)-alpha-D-Man-(1-&gt;2)-alpha-D-Man-(1-&gt;3)-[alpha-D-Man-(1-&gt;2)-alpha-D-Man-(1-&gt;3)-[alpha-D-Man-(1-&gt;2)-alpha-D-Man-(1-&gt;6)]-alpha-D-Man-(1-&gt;6)]-beta-D-Man-(1-&gt;4)-beta-D-GlcNAc-(1-&gt;4)-alpha-D-GlcNAc-diphospho-di-trans,poly-cis-dolichol + a di-trans,poly-cis-dolichyl phosphate + H(+)</text>
        <dbReference type="Rhea" id="RHEA:29543"/>
        <dbReference type="Rhea" id="RHEA-COMP:19498"/>
        <dbReference type="Rhea" id="RHEA-COMP:19502"/>
        <dbReference type="Rhea" id="RHEA-COMP:19512"/>
        <dbReference type="Rhea" id="RHEA-COMP:19522"/>
        <dbReference type="ChEBI" id="CHEBI:15378"/>
        <dbReference type="ChEBI" id="CHEBI:57525"/>
        <dbReference type="ChEBI" id="CHEBI:57683"/>
        <dbReference type="ChEBI" id="CHEBI:132522"/>
        <dbReference type="ChEBI" id="CHEBI:132523"/>
        <dbReference type="EC" id="2.4.1.256"/>
    </reaction>
    <physiologicalReaction direction="left-to-right" evidence="14">
        <dbReference type="Rhea" id="RHEA:29544"/>
    </physiologicalReaction>
</comment>
<evidence type="ECO:0000256" key="8">
    <source>
        <dbReference type="ARBA" id="ARBA00022692"/>
    </source>
</evidence>
<feature type="transmembrane region" description="Helical" evidence="16">
    <location>
        <begin position="161"/>
        <end position="179"/>
    </location>
</feature>
<dbReference type="GO" id="GO:0005789">
    <property type="term" value="C:endoplasmic reticulum membrane"/>
    <property type="evidence" value="ECO:0007669"/>
    <property type="project" value="UniProtKB-SubCell"/>
</dbReference>
<evidence type="ECO:0000256" key="12">
    <source>
        <dbReference type="ARBA" id="ARBA00032069"/>
    </source>
</evidence>
<feature type="transmembrane region" description="Helical" evidence="16">
    <location>
        <begin position="98"/>
        <end position="115"/>
    </location>
</feature>
<feature type="transmembrane region" description="Helical" evidence="16">
    <location>
        <begin position="323"/>
        <end position="342"/>
    </location>
</feature>
<feature type="transmembrane region" description="Helical" evidence="16">
    <location>
        <begin position="397"/>
        <end position="420"/>
    </location>
</feature>